<dbReference type="Gene3D" id="1.10.510.10">
    <property type="entry name" value="Transferase(Phosphotransferase) domain 1"/>
    <property type="match status" value="2"/>
</dbReference>
<dbReference type="PANTHER" id="PTHR45927">
    <property type="entry name" value="LYSM-DOMAIN RECEPTOR-LIKE KINASE-RELATED"/>
    <property type="match status" value="1"/>
</dbReference>
<keyword evidence="4" id="KW-1185">Reference proteome</keyword>
<dbReference type="SUPFAM" id="SSF56112">
    <property type="entry name" value="Protein kinase-like (PK-like)"/>
    <property type="match status" value="1"/>
</dbReference>
<dbReference type="AlphaFoldDB" id="A0ABD3A216"/>
<dbReference type="EMBL" id="JBJUIK010000006">
    <property type="protein sequence ID" value="KAL3525762.1"/>
    <property type="molecule type" value="Genomic_DNA"/>
</dbReference>
<reference evidence="3 4" key="1">
    <citation type="submission" date="2024-11" db="EMBL/GenBank/DDBJ databases">
        <title>A near-complete genome assembly of Cinchona calisaya.</title>
        <authorList>
            <person name="Lian D.C."/>
            <person name="Zhao X.W."/>
            <person name="Wei L."/>
        </authorList>
    </citation>
    <scope>NUCLEOTIDE SEQUENCE [LARGE SCALE GENOMIC DNA]</scope>
    <source>
        <tissue evidence="3">Nenye</tissue>
    </source>
</reference>
<keyword evidence="1" id="KW-0732">Signal</keyword>
<dbReference type="Pfam" id="PF23457">
    <property type="entry name" value="LysM2_NFP"/>
    <property type="match status" value="1"/>
</dbReference>
<dbReference type="PROSITE" id="PS00109">
    <property type="entry name" value="PROTEIN_KINASE_TYR"/>
    <property type="match status" value="1"/>
</dbReference>
<dbReference type="InterPro" id="IPR011009">
    <property type="entry name" value="Kinase-like_dom_sf"/>
</dbReference>
<dbReference type="SMART" id="SM00219">
    <property type="entry name" value="TyrKc"/>
    <property type="match status" value="1"/>
</dbReference>
<evidence type="ECO:0000259" key="2">
    <source>
        <dbReference type="PROSITE" id="PS50011"/>
    </source>
</evidence>
<sequence length="495" mass="55090">MSDSLLSLQAIFFKFLVFSAFIVSVELTNAADTDFSCSANSTQICDTFVSYRAQSPNYLGLGGISDLFGISRLSIAKASQLVSENAQLVRNQLLLIPINCSCNGSYFFSNASYQIKSGDSFYSVSIHAFENLTKYQYAENMNPTQNPVNLTIGEELVFPLLCDEELPVSAMFNTSSLAIDAENNYRNFSAAICLPVLIPRRKALAGKSSSLETSVLLRTKRASFESKTNQDKVIPGVSGYLGKLIVYDMKVIMEATLDLSEQYRIGGSLYRAKIHDQTFAVKKTKDAMEELNVLQKVNHANLLKLMGISSGNQRTLFLVFEYAENGSLDSWLFHESSSSIAVLTWSQRVNIALDVANGLQYLHEHTQPSIVHRDIRTDNILLDSRKSMEPKDNGEIVMLSKEIKGILEVEEKKEERLRRWIDPHLESSYPIDGALSLASLASACISEKCTERPKMAEIVFNLCVLSQSSSDIHDRSWNSGEPDEAIQFVTPVIAR</sequence>
<protein>
    <recommendedName>
        <fullName evidence="2">Protein kinase domain-containing protein</fullName>
    </recommendedName>
</protein>
<dbReference type="Pfam" id="PF23446">
    <property type="entry name" value="LysM1_NFP_LYK"/>
    <property type="match status" value="1"/>
</dbReference>
<dbReference type="InterPro" id="IPR059143">
    <property type="entry name" value="NFP_LysM2"/>
</dbReference>
<dbReference type="InterPro" id="IPR052611">
    <property type="entry name" value="Plant_RLK_LysM"/>
</dbReference>
<dbReference type="InterPro" id="IPR001245">
    <property type="entry name" value="Ser-Thr/Tyr_kinase_cat_dom"/>
</dbReference>
<dbReference type="InterPro" id="IPR059144">
    <property type="entry name" value="NFP_LysM3"/>
</dbReference>
<dbReference type="PROSITE" id="PS50011">
    <property type="entry name" value="PROTEIN_KINASE_DOM"/>
    <property type="match status" value="1"/>
</dbReference>
<dbReference type="InterPro" id="IPR020635">
    <property type="entry name" value="Tyr_kinase_cat_dom"/>
</dbReference>
<feature type="chain" id="PRO_5044838298" description="Protein kinase domain-containing protein" evidence="1">
    <location>
        <begin position="31"/>
        <end position="495"/>
    </location>
</feature>
<accession>A0ABD3A216</accession>
<dbReference type="Proteomes" id="UP001630127">
    <property type="component" value="Unassembled WGS sequence"/>
</dbReference>
<proteinExistence type="predicted"/>
<dbReference type="Pfam" id="PF07714">
    <property type="entry name" value="PK_Tyr_Ser-Thr"/>
    <property type="match status" value="1"/>
</dbReference>
<feature type="domain" description="Protein kinase" evidence="2">
    <location>
        <begin position="227"/>
        <end position="495"/>
    </location>
</feature>
<dbReference type="InterPro" id="IPR008266">
    <property type="entry name" value="Tyr_kinase_AS"/>
</dbReference>
<evidence type="ECO:0000313" key="3">
    <source>
        <dbReference type="EMBL" id="KAL3525762.1"/>
    </source>
</evidence>
<evidence type="ECO:0000313" key="4">
    <source>
        <dbReference type="Proteomes" id="UP001630127"/>
    </source>
</evidence>
<evidence type="ECO:0000256" key="1">
    <source>
        <dbReference type="SAM" id="SignalP"/>
    </source>
</evidence>
<organism evidence="3 4">
    <name type="scientific">Cinchona calisaya</name>
    <dbReference type="NCBI Taxonomy" id="153742"/>
    <lineage>
        <taxon>Eukaryota</taxon>
        <taxon>Viridiplantae</taxon>
        <taxon>Streptophyta</taxon>
        <taxon>Embryophyta</taxon>
        <taxon>Tracheophyta</taxon>
        <taxon>Spermatophyta</taxon>
        <taxon>Magnoliopsida</taxon>
        <taxon>eudicotyledons</taxon>
        <taxon>Gunneridae</taxon>
        <taxon>Pentapetalae</taxon>
        <taxon>asterids</taxon>
        <taxon>lamiids</taxon>
        <taxon>Gentianales</taxon>
        <taxon>Rubiaceae</taxon>
        <taxon>Cinchonoideae</taxon>
        <taxon>Cinchoneae</taxon>
        <taxon>Cinchona</taxon>
    </lineage>
</organism>
<dbReference type="PANTHER" id="PTHR45927:SF2">
    <property type="entry name" value="SERINE_THREONINE RECEPTOR-LIKE KINASE NFP"/>
    <property type="match status" value="1"/>
</dbReference>
<dbReference type="Pfam" id="PF23462">
    <property type="entry name" value="LysM3_NFP"/>
    <property type="match status" value="1"/>
</dbReference>
<gene>
    <name evidence="3" type="ORF">ACH5RR_014134</name>
</gene>
<comment type="caution">
    <text evidence="3">The sequence shown here is derived from an EMBL/GenBank/DDBJ whole genome shotgun (WGS) entry which is preliminary data.</text>
</comment>
<name>A0ABD3A216_9GENT</name>
<dbReference type="InterPro" id="IPR000719">
    <property type="entry name" value="Prot_kinase_dom"/>
</dbReference>
<dbReference type="InterPro" id="IPR056561">
    <property type="entry name" value="NFP_LYK_LysM1"/>
</dbReference>
<feature type="signal peptide" evidence="1">
    <location>
        <begin position="1"/>
        <end position="30"/>
    </location>
</feature>